<dbReference type="PANTHER" id="PTHR30532">
    <property type="entry name" value="IRON III DICITRATE-BINDING PERIPLASMIC PROTEIN"/>
    <property type="match status" value="1"/>
</dbReference>
<name>A0ABV3GQU0_MICGL</name>
<keyword evidence="4 5" id="KW-0732">Signal</keyword>
<dbReference type="PROSITE" id="PS51257">
    <property type="entry name" value="PROKAR_LIPOPROTEIN"/>
    <property type="match status" value="1"/>
</dbReference>
<dbReference type="PANTHER" id="PTHR30532:SF1">
    <property type="entry name" value="IRON(3+)-HYDROXAMATE-BINDING PROTEIN FHUD"/>
    <property type="match status" value="1"/>
</dbReference>
<feature type="signal peptide" evidence="5">
    <location>
        <begin position="1"/>
        <end position="24"/>
    </location>
</feature>
<feature type="domain" description="Fe/B12 periplasmic-binding" evidence="6">
    <location>
        <begin position="58"/>
        <end position="322"/>
    </location>
</feature>
<dbReference type="PRINTS" id="PR01715">
    <property type="entry name" value="FERRIBNDNGPP"/>
</dbReference>
<evidence type="ECO:0000259" key="6">
    <source>
        <dbReference type="PROSITE" id="PS50983"/>
    </source>
</evidence>
<comment type="subcellular location">
    <subcellularLocation>
        <location evidence="1">Cell envelope</location>
    </subcellularLocation>
</comment>
<dbReference type="Gene3D" id="3.40.50.1980">
    <property type="entry name" value="Nitrogenase molybdenum iron protein domain"/>
    <property type="match status" value="2"/>
</dbReference>
<dbReference type="InterPro" id="IPR002491">
    <property type="entry name" value="ABC_transptr_periplasmic_BD"/>
</dbReference>
<evidence type="ECO:0000256" key="1">
    <source>
        <dbReference type="ARBA" id="ARBA00004196"/>
    </source>
</evidence>
<dbReference type="InterPro" id="IPR051313">
    <property type="entry name" value="Bact_iron-sidero_bind"/>
</dbReference>
<dbReference type="Proteomes" id="UP001551675">
    <property type="component" value="Unassembled WGS sequence"/>
</dbReference>
<evidence type="ECO:0000256" key="4">
    <source>
        <dbReference type="ARBA" id="ARBA00022729"/>
    </source>
</evidence>
<gene>
    <name evidence="7" type="ORF">AB0I59_35895</name>
</gene>
<dbReference type="SUPFAM" id="SSF53807">
    <property type="entry name" value="Helical backbone' metal receptor"/>
    <property type="match status" value="1"/>
</dbReference>
<dbReference type="EMBL" id="JBFALK010000026">
    <property type="protein sequence ID" value="MEV0974005.1"/>
    <property type="molecule type" value="Genomic_DNA"/>
</dbReference>
<evidence type="ECO:0000256" key="3">
    <source>
        <dbReference type="ARBA" id="ARBA00022448"/>
    </source>
</evidence>
<evidence type="ECO:0000313" key="7">
    <source>
        <dbReference type="EMBL" id="MEV0974005.1"/>
    </source>
</evidence>
<evidence type="ECO:0000256" key="5">
    <source>
        <dbReference type="SAM" id="SignalP"/>
    </source>
</evidence>
<organism evidence="7 8">
    <name type="scientific">Microtetraspora glauca</name>
    <dbReference type="NCBI Taxonomy" id="1996"/>
    <lineage>
        <taxon>Bacteria</taxon>
        <taxon>Bacillati</taxon>
        <taxon>Actinomycetota</taxon>
        <taxon>Actinomycetes</taxon>
        <taxon>Streptosporangiales</taxon>
        <taxon>Streptosporangiaceae</taxon>
        <taxon>Microtetraspora</taxon>
    </lineage>
</organism>
<dbReference type="CDD" id="cd01146">
    <property type="entry name" value="FhuD"/>
    <property type="match status" value="1"/>
</dbReference>
<protein>
    <submittedName>
        <fullName evidence="7">Iron-siderophore ABC transporter substrate-binding protein</fullName>
    </submittedName>
</protein>
<sequence length="322" mass="32972">MRKPAILLSTVVAVLALASCGSPAATTGQSGAAPAPGAAKITIQDGFGPVELAGPATRVVSLEWTYTEELLALGVAPVGAADKALYNDWVTAGPRIAESTVDVGTRQEPNLETIASLKPDLIVGNADRLANNIESLKAIAPVVAFRWNDPAKGQLAVMKESFTSLGTAVGKDAEAAKALAGLDATAASAKEKLSAVGGTFALAYPAGGAGAATVTIFAKTSLASQILEQAGMSNAWTGNADSDGLSTVGVEALTRLPADVNFLYVSPSSDDTFLKLADNKVWTGLPFVKAAHTYKLDPTPWFYGGPTSAEQLLTQTVATLVK</sequence>
<accession>A0ABV3GQU0</accession>
<reference evidence="7 8" key="1">
    <citation type="submission" date="2024-06" db="EMBL/GenBank/DDBJ databases">
        <title>The Natural Products Discovery Center: Release of the First 8490 Sequenced Strains for Exploring Actinobacteria Biosynthetic Diversity.</title>
        <authorList>
            <person name="Kalkreuter E."/>
            <person name="Kautsar S.A."/>
            <person name="Yang D."/>
            <person name="Bader C.D."/>
            <person name="Teijaro C.N."/>
            <person name="Fluegel L."/>
            <person name="Davis C.M."/>
            <person name="Simpson J.R."/>
            <person name="Lauterbach L."/>
            <person name="Steele A.D."/>
            <person name="Gui C."/>
            <person name="Meng S."/>
            <person name="Li G."/>
            <person name="Viehrig K."/>
            <person name="Ye F."/>
            <person name="Su P."/>
            <person name="Kiefer A.F."/>
            <person name="Nichols A."/>
            <person name="Cepeda A.J."/>
            <person name="Yan W."/>
            <person name="Fan B."/>
            <person name="Jiang Y."/>
            <person name="Adhikari A."/>
            <person name="Zheng C.-J."/>
            <person name="Schuster L."/>
            <person name="Cowan T.M."/>
            <person name="Smanski M.J."/>
            <person name="Chevrette M.G."/>
            <person name="De Carvalho L.P.S."/>
            <person name="Shen B."/>
        </authorList>
    </citation>
    <scope>NUCLEOTIDE SEQUENCE [LARGE SCALE GENOMIC DNA]</scope>
    <source>
        <strain evidence="7 8">NPDC050100</strain>
    </source>
</reference>
<comment type="similarity">
    <text evidence="2">Belongs to the bacterial solute-binding protein 8 family.</text>
</comment>
<evidence type="ECO:0000256" key="2">
    <source>
        <dbReference type="ARBA" id="ARBA00008814"/>
    </source>
</evidence>
<keyword evidence="8" id="KW-1185">Reference proteome</keyword>
<comment type="caution">
    <text evidence="7">The sequence shown here is derived from an EMBL/GenBank/DDBJ whole genome shotgun (WGS) entry which is preliminary data.</text>
</comment>
<proteinExistence type="inferred from homology"/>
<evidence type="ECO:0000313" key="8">
    <source>
        <dbReference type="Proteomes" id="UP001551675"/>
    </source>
</evidence>
<keyword evidence="3" id="KW-0813">Transport</keyword>
<dbReference type="RefSeq" id="WP_061259545.1">
    <property type="nucleotide sequence ID" value="NZ_JBFALK010000026.1"/>
</dbReference>
<dbReference type="PROSITE" id="PS50983">
    <property type="entry name" value="FE_B12_PBP"/>
    <property type="match status" value="1"/>
</dbReference>
<dbReference type="Pfam" id="PF01497">
    <property type="entry name" value="Peripla_BP_2"/>
    <property type="match status" value="1"/>
</dbReference>
<feature type="chain" id="PRO_5045100164" evidence="5">
    <location>
        <begin position="25"/>
        <end position="322"/>
    </location>
</feature>